<keyword evidence="2" id="KW-1185">Reference proteome</keyword>
<reference evidence="1 2" key="1">
    <citation type="journal article" date="2013" name="Genome Biol.">
        <title>The genome sequence of the most widely cultivated cacao type and its use to identify candidate genes regulating pod color.</title>
        <authorList>
            <person name="Motamayor J.C."/>
            <person name="Mockaitis K."/>
            <person name="Schmutz J."/>
            <person name="Haiminen N."/>
            <person name="Iii D.L."/>
            <person name="Cornejo O."/>
            <person name="Findley S.D."/>
            <person name="Zheng P."/>
            <person name="Utro F."/>
            <person name="Royaert S."/>
            <person name="Saski C."/>
            <person name="Jenkins J."/>
            <person name="Podicheti R."/>
            <person name="Zhao M."/>
            <person name="Scheffler B.E."/>
            <person name="Stack J.C."/>
            <person name="Feltus F.A."/>
            <person name="Mustiga G.M."/>
            <person name="Amores F."/>
            <person name="Phillips W."/>
            <person name="Marelli J.P."/>
            <person name="May G.D."/>
            <person name="Shapiro H."/>
            <person name="Ma J."/>
            <person name="Bustamante C.D."/>
            <person name="Schnell R.J."/>
            <person name="Main D."/>
            <person name="Gilbert D."/>
            <person name="Parida L."/>
            <person name="Kuhn D.N."/>
        </authorList>
    </citation>
    <scope>NUCLEOTIDE SEQUENCE [LARGE SCALE GENOMIC DNA]</scope>
    <source>
        <strain evidence="2">cv. Matina 1-6</strain>
    </source>
</reference>
<evidence type="ECO:0000313" key="1">
    <source>
        <dbReference type="EMBL" id="EOY21070.1"/>
    </source>
</evidence>
<dbReference type="HOGENOM" id="CLU_2175636_0_0_1"/>
<dbReference type="Gramene" id="EOY21070">
    <property type="protein sequence ID" value="EOY21070"/>
    <property type="gene ID" value="TCM_012385"/>
</dbReference>
<proteinExistence type="predicted"/>
<dbReference type="EMBL" id="CM001881">
    <property type="protein sequence ID" value="EOY21070.1"/>
    <property type="molecule type" value="Genomic_DNA"/>
</dbReference>
<organism evidence="1 2">
    <name type="scientific">Theobroma cacao</name>
    <name type="common">Cacao</name>
    <name type="synonym">Cocoa</name>
    <dbReference type="NCBI Taxonomy" id="3641"/>
    <lineage>
        <taxon>Eukaryota</taxon>
        <taxon>Viridiplantae</taxon>
        <taxon>Streptophyta</taxon>
        <taxon>Embryophyta</taxon>
        <taxon>Tracheophyta</taxon>
        <taxon>Spermatophyta</taxon>
        <taxon>Magnoliopsida</taxon>
        <taxon>eudicotyledons</taxon>
        <taxon>Gunneridae</taxon>
        <taxon>Pentapetalae</taxon>
        <taxon>rosids</taxon>
        <taxon>malvids</taxon>
        <taxon>Malvales</taxon>
        <taxon>Malvaceae</taxon>
        <taxon>Byttnerioideae</taxon>
        <taxon>Theobroma</taxon>
    </lineage>
</organism>
<name>A0A061FU91_THECC</name>
<dbReference type="Proteomes" id="UP000026915">
    <property type="component" value="Chromosome 3"/>
</dbReference>
<dbReference type="AlphaFoldDB" id="A0A061FU91"/>
<gene>
    <name evidence="1" type="ORF">TCM_012385</name>
</gene>
<sequence length="110" mass="12640">MQIHQDHRSRKDIKDFEGFHNQMDSMKEANRVTHELAKFVKDLEEGWIIWRDVANLAGTVQKEAHEDTESSFLGYGLRKVSTIATNAAGSLRSQDLKEDFKCTKPSRFVS</sequence>
<protein>
    <submittedName>
        <fullName evidence="1">Uncharacterized protein</fullName>
    </submittedName>
</protein>
<evidence type="ECO:0000313" key="2">
    <source>
        <dbReference type="Proteomes" id="UP000026915"/>
    </source>
</evidence>
<dbReference type="InParanoid" id="A0A061FU91"/>
<accession>A0A061FU91</accession>